<reference evidence="1 2" key="1">
    <citation type="submission" date="2024-10" db="EMBL/GenBank/DDBJ databases">
        <title>Aeromonas and Pseudomonas from the Cagarras Archipelago, Rio de Janeiro, Brazil.</title>
        <authorList>
            <person name="Canellas A.L.B."/>
            <person name="Laport M.S."/>
        </authorList>
    </citation>
    <scope>NUCLEOTIDE SEQUENCE [LARGE SCALE GENOMIC DNA]</scope>
    <source>
        <strain evidence="1 2">CPF-4</strain>
    </source>
</reference>
<evidence type="ECO:0000313" key="2">
    <source>
        <dbReference type="Proteomes" id="UP001609821"/>
    </source>
</evidence>
<accession>A0ABW7M660</accession>
<comment type="caution">
    <text evidence="1">The sequence shown here is derived from an EMBL/GenBank/DDBJ whole genome shotgun (WGS) entry which is preliminary data.</text>
</comment>
<sequence>MQRLANPSDYVRQDVLGQSTYVLPWEPRLCPGNPTDDPELGAQMYNEFACNAAQGITQRTAAEQMADIIDWAITTTGEAARGLAADLAATYQGKHQFRLEDLQHWDEETKAHRFHLIFHNEELRALSARTFMALRVRAEKA</sequence>
<gene>
    <name evidence="1" type="ORF">ACHMWK_25820</name>
</gene>
<name>A0ABW7M660_9PSED</name>
<dbReference type="EMBL" id="JBINXB010000093">
    <property type="protein sequence ID" value="MFH6569387.1"/>
    <property type="molecule type" value="Genomic_DNA"/>
</dbReference>
<proteinExistence type="predicted"/>
<keyword evidence="2" id="KW-1185">Reference proteome</keyword>
<organism evidence="1 2">
    <name type="scientific">Pseudomonas kulmbachensis</name>
    <dbReference type="NCBI Taxonomy" id="3043408"/>
    <lineage>
        <taxon>Bacteria</taxon>
        <taxon>Pseudomonadati</taxon>
        <taxon>Pseudomonadota</taxon>
        <taxon>Gammaproteobacteria</taxon>
        <taxon>Pseudomonadales</taxon>
        <taxon>Pseudomonadaceae</taxon>
        <taxon>Pseudomonas</taxon>
    </lineage>
</organism>
<protein>
    <submittedName>
        <fullName evidence="1">Uncharacterized protein</fullName>
    </submittedName>
</protein>
<evidence type="ECO:0000313" key="1">
    <source>
        <dbReference type="EMBL" id="MFH6569387.1"/>
    </source>
</evidence>
<dbReference type="RefSeq" id="WP_395247766.1">
    <property type="nucleotide sequence ID" value="NZ_JBINXA010000078.1"/>
</dbReference>
<dbReference type="Proteomes" id="UP001609821">
    <property type="component" value="Unassembled WGS sequence"/>
</dbReference>